<organism evidence="1">
    <name type="scientific">Podoviridae sp. ctDgT26</name>
    <dbReference type="NCBI Taxonomy" id="2826547"/>
    <lineage>
        <taxon>Viruses</taxon>
        <taxon>Duplodnaviria</taxon>
        <taxon>Heunggongvirae</taxon>
        <taxon>Uroviricota</taxon>
        <taxon>Caudoviricetes</taxon>
    </lineage>
</organism>
<accession>A0A8S5LZW0</accession>
<sequence>MTKDKALHAWFSQFLPSYPTSNVPEDATFPWLTYELITGSWESGETALTVNLWYYTESEAMPNAKAQEISEAIGMGGCMVAYDGGAMWIKRGSPWCQNIADESDKNIKRRYLNITVEYLSQN</sequence>
<proteinExistence type="predicted"/>
<dbReference type="EMBL" id="BK014779">
    <property type="protein sequence ID" value="DAD75335.1"/>
    <property type="molecule type" value="Genomic_DNA"/>
</dbReference>
<protein>
    <submittedName>
        <fullName evidence="1">Uncharacterized protein</fullName>
    </submittedName>
</protein>
<reference evidence="1" key="1">
    <citation type="journal article" date="2021" name="Proc. Natl. Acad. Sci. U.S.A.">
        <title>A Catalog of Tens of Thousands of Viruses from Human Metagenomes Reveals Hidden Associations with Chronic Diseases.</title>
        <authorList>
            <person name="Tisza M.J."/>
            <person name="Buck C.B."/>
        </authorList>
    </citation>
    <scope>NUCLEOTIDE SEQUENCE</scope>
    <source>
        <strain evidence="1">CtDgT26</strain>
    </source>
</reference>
<name>A0A8S5LZW0_9CAUD</name>
<evidence type="ECO:0000313" key="1">
    <source>
        <dbReference type="EMBL" id="DAD75335.1"/>
    </source>
</evidence>